<comment type="caution">
    <text evidence="1">The sequence shown here is derived from an EMBL/GenBank/DDBJ whole genome shotgun (WGS) entry which is preliminary data.</text>
</comment>
<dbReference type="Proteomes" id="UP001359559">
    <property type="component" value="Unassembled WGS sequence"/>
</dbReference>
<evidence type="ECO:0000313" key="2">
    <source>
        <dbReference type="Proteomes" id="UP001359559"/>
    </source>
</evidence>
<sequence>MSLKNRCNIPRSVIRQITNRAPDAAITWASRPNSTTIRSLIIKVPKLFYQVECTGKQLHANGQKLLPQFALQPTRSCK</sequence>
<organism evidence="1 2">
    <name type="scientific">Clitoria ternatea</name>
    <name type="common">Butterfly pea</name>
    <dbReference type="NCBI Taxonomy" id="43366"/>
    <lineage>
        <taxon>Eukaryota</taxon>
        <taxon>Viridiplantae</taxon>
        <taxon>Streptophyta</taxon>
        <taxon>Embryophyta</taxon>
        <taxon>Tracheophyta</taxon>
        <taxon>Spermatophyta</taxon>
        <taxon>Magnoliopsida</taxon>
        <taxon>eudicotyledons</taxon>
        <taxon>Gunneridae</taxon>
        <taxon>Pentapetalae</taxon>
        <taxon>rosids</taxon>
        <taxon>fabids</taxon>
        <taxon>Fabales</taxon>
        <taxon>Fabaceae</taxon>
        <taxon>Papilionoideae</taxon>
        <taxon>50 kb inversion clade</taxon>
        <taxon>NPAAA clade</taxon>
        <taxon>indigoferoid/millettioid clade</taxon>
        <taxon>Phaseoleae</taxon>
        <taxon>Clitoria</taxon>
    </lineage>
</organism>
<dbReference type="EMBL" id="JAYKXN010000006">
    <property type="protein sequence ID" value="KAK7278907.1"/>
    <property type="molecule type" value="Genomic_DNA"/>
</dbReference>
<proteinExistence type="predicted"/>
<evidence type="ECO:0000313" key="1">
    <source>
        <dbReference type="EMBL" id="KAK7278907.1"/>
    </source>
</evidence>
<gene>
    <name evidence="1" type="ORF">RJT34_23946</name>
</gene>
<name>A0AAN9FM15_CLITE</name>
<reference evidence="1 2" key="1">
    <citation type="submission" date="2024-01" db="EMBL/GenBank/DDBJ databases">
        <title>The genomes of 5 underutilized Papilionoideae crops provide insights into root nodulation and disease resistance.</title>
        <authorList>
            <person name="Yuan L."/>
        </authorList>
    </citation>
    <scope>NUCLEOTIDE SEQUENCE [LARGE SCALE GENOMIC DNA]</scope>
    <source>
        <strain evidence="1">LY-2023</strain>
        <tissue evidence="1">Leaf</tissue>
    </source>
</reference>
<dbReference type="AlphaFoldDB" id="A0AAN9FM15"/>
<protein>
    <submittedName>
        <fullName evidence="1">Uncharacterized protein</fullName>
    </submittedName>
</protein>
<accession>A0AAN9FM15</accession>
<keyword evidence="2" id="KW-1185">Reference proteome</keyword>